<evidence type="ECO:0000313" key="4">
    <source>
        <dbReference type="EMBL" id="MXP33065.1"/>
    </source>
</evidence>
<keyword evidence="2" id="KW-0812">Transmembrane</keyword>
<feature type="transmembrane region" description="Helical" evidence="2">
    <location>
        <begin position="27"/>
        <end position="49"/>
    </location>
</feature>
<dbReference type="Proteomes" id="UP000446786">
    <property type="component" value="Unassembled WGS sequence"/>
</dbReference>
<reference evidence="3 5" key="1">
    <citation type="submission" date="2019-12" db="EMBL/GenBank/DDBJ databases">
        <title>Genomic-based taxomic classification of the family Erythrobacteraceae.</title>
        <authorList>
            <person name="Xu L."/>
        </authorList>
    </citation>
    <scope>NUCLEOTIDE SEQUENCE [LARGE SCALE GENOMIC DNA]</scope>
    <source>
        <strain evidence="3 5">JCM 16677</strain>
    </source>
</reference>
<evidence type="ECO:0000256" key="2">
    <source>
        <dbReference type="SAM" id="Phobius"/>
    </source>
</evidence>
<dbReference type="EMBL" id="WTYE01000001">
    <property type="protein sequence ID" value="MXP33065.1"/>
    <property type="molecule type" value="Genomic_DNA"/>
</dbReference>
<evidence type="ECO:0000313" key="5">
    <source>
        <dbReference type="Proteomes" id="UP000446786"/>
    </source>
</evidence>
<dbReference type="EMBL" id="WTYE01000001">
    <property type="protein sequence ID" value="MXP30305.1"/>
    <property type="molecule type" value="Genomic_DNA"/>
</dbReference>
<evidence type="ECO:0000313" key="3">
    <source>
        <dbReference type="EMBL" id="MXP30305.1"/>
    </source>
</evidence>
<dbReference type="AlphaFoldDB" id="A0A845AN33"/>
<sequence>MMENRNGEIHVDETEASGGTKTGAMRWVLGIGTLLAIILLSIIWISGALSQGDVEEEMTATGIIQSQAEEGDDTDGIVSEDADEF</sequence>
<feature type="compositionally biased region" description="Acidic residues" evidence="1">
    <location>
        <begin position="69"/>
        <end position="85"/>
    </location>
</feature>
<evidence type="ECO:0000256" key="1">
    <source>
        <dbReference type="SAM" id="MobiDB-lite"/>
    </source>
</evidence>
<protein>
    <submittedName>
        <fullName evidence="3">Uncharacterized protein</fullName>
    </submittedName>
</protein>
<accession>A0A845AN33</accession>
<comment type="caution">
    <text evidence="3">The sequence shown here is derived from an EMBL/GenBank/DDBJ whole genome shotgun (WGS) entry which is preliminary data.</text>
</comment>
<dbReference type="OrthoDB" id="7452565at2"/>
<name>A0A845AN33_9SPHN</name>
<keyword evidence="5" id="KW-1185">Reference proteome</keyword>
<keyword evidence="2" id="KW-1133">Transmembrane helix</keyword>
<organism evidence="3 5">
    <name type="scientific">Parerythrobacter jejuensis</name>
    <dbReference type="NCBI Taxonomy" id="795812"/>
    <lineage>
        <taxon>Bacteria</taxon>
        <taxon>Pseudomonadati</taxon>
        <taxon>Pseudomonadota</taxon>
        <taxon>Alphaproteobacteria</taxon>
        <taxon>Sphingomonadales</taxon>
        <taxon>Erythrobacteraceae</taxon>
        <taxon>Parerythrobacter</taxon>
    </lineage>
</organism>
<proteinExistence type="predicted"/>
<feature type="region of interest" description="Disordered" evidence="1">
    <location>
        <begin position="62"/>
        <end position="85"/>
    </location>
</feature>
<keyword evidence="2" id="KW-0472">Membrane</keyword>
<gene>
    <name evidence="3" type="ORF">GRI94_00545</name>
    <name evidence="4" type="ORF">GRI94_14635</name>
</gene>